<dbReference type="Proteomes" id="UP000282084">
    <property type="component" value="Unassembled WGS sequence"/>
</dbReference>
<organism evidence="2 3">
    <name type="scientific">Saccharothrix australiensis</name>
    <dbReference type="NCBI Taxonomy" id="2072"/>
    <lineage>
        <taxon>Bacteria</taxon>
        <taxon>Bacillati</taxon>
        <taxon>Actinomycetota</taxon>
        <taxon>Actinomycetes</taxon>
        <taxon>Pseudonocardiales</taxon>
        <taxon>Pseudonocardiaceae</taxon>
        <taxon>Saccharothrix</taxon>
    </lineage>
</organism>
<evidence type="ECO:0000313" key="2">
    <source>
        <dbReference type="EMBL" id="RKT54403.1"/>
    </source>
</evidence>
<keyword evidence="3" id="KW-1185">Reference proteome</keyword>
<dbReference type="RefSeq" id="WP_121006021.1">
    <property type="nucleotide sequence ID" value="NZ_RBXO01000001.1"/>
</dbReference>
<keyword evidence="1" id="KW-0812">Transmembrane</keyword>
<evidence type="ECO:0000313" key="3">
    <source>
        <dbReference type="Proteomes" id="UP000282084"/>
    </source>
</evidence>
<name>A0A495W0Y4_9PSEU</name>
<dbReference type="InterPro" id="IPR010773">
    <property type="entry name" value="Mycophage_PG1_Gp7"/>
</dbReference>
<protein>
    <submittedName>
        <fullName evidence="2">Uncharacterized protein DUF1360</fullName>
    </submittedName>
</protein>
<dbReference type="OrthoDB" id="4722315at2"/>
<reference evidence="2 3" key="1">
    <citation type="submission" date="2018-10" db="EMBL/GenBank/DDBJ databases">
        <title>Sequencing the genomes of 1000 actinobacteria strains.</title>
        <authorList>
            <person name="Klenk H.-P."/>
        </authorList>
    </citation>
    <scope>NUCLEOTIDE SEQUENCE [LARGE SCALE GENOMIC DNA]</scope>
    <source>
        <strain evidence="2 3">DSM 43800</strain>
    </source>
</reference>
<feature type="transmembrane region" description="Helical" evidence="1">
    <location>
        <begin position="22"/>
        <end position="43"/>
    </location>
</feature>
<comment type="caution">
    <text evidence="2">The sequence shown here is derived from an EMBL/GenBank/DDBJ whole genome shotgun (WGS) entry which is preliminary data.</text>
</comment>
<accession>A0A495W0Y4</accession>
<dbReference type="EMBL" id="RBXO01000001">
    <property type="protein sequence ID" value="RKT54403.1"/>
    <property type="molecule type" value="Genomic_DNA"/>
</dbReference>
<evidence type="ECO:0000256" key="1">
    <source>
        <dbReference type="SAM" id="Phobius"/>
    </source>
</evidence>
<keyword evidence="1" id="KW-1133">Transmembrane helix</keyword>
<proteinExistence type="predicted"/>
<sequence>MSIAAMFGRVRDAYSGGADRPLGGYLGALATYAGLVGAAVAVGRRRGARLPERWAASDLVLFAVATHKSSRLLTKSAVAGVVRAPFTRYEESAGPAEVTESVRGTGVRHSVGELISCPFCSGVWIAGALTAGLVLAPRASRLVAGALAVVAGSDWLHLGYAAATRCAEGES</sequence>
<dbReference type="AlphaFoldDB" id="A0A495W0Y4"/>
<dbReference type="Pfam" id="PF07098">
    <property type="entry name" value="DUF1360"/>
    <property type="match status" value="1"/>
</dbReference>
<gene>
    <name evidence="2" type="ORF">C8E97_3023</name>
</gene>
<keyword evidence="1" id="KW-0472">Membrane</keyword>